<feature type="binding site" evidence="3">
    <location>
        <position position="269"/>
    </location>
    <ligand>
        <name>Mg(2+)</name>
        <dbReference type="ChEBI" id="CHEBI:18420"/>
        <label>1</label>
    </ligand>
</feature>
<feature type="binding site" evidence="3">
    <location>
        <position position="64"/>
    </location>
    <ligand>
        <name>Mg(2+)</name>
        <dbReference type="ChEBI" id="CHEBI:18420"/>
        <label>1</label>
    </ligand>
</feature>
<comment type="similarity">
    <text evidence="1">Belongs to the ADP-ribosylglycohydrolase family.</text>
</comment>
<evidence type="ECO:0000313" key="4">
    <source>
        <dbReference type="EMBL" id="SDL00580.1"/>
    </source>
</evidence>
<dbReference type="InterPro" id="IPR050792">
    <property type="entry name" value="ADP-ribosylglycohydrolase"/>
</dbReference>
<keyword evidence="5" id="KW-1185">Reference proteome</keyword>
<evidence type="ECO:0000313" key="5">
    <source>
        <dbReference type="Proteomes" id="UP000198510"/>
    </source>
</evidence>
<keyword evidence="2 4" id="KW-0378">Hydrolase</keyword>
<dbReference type="GO" id="GO:0046872">
    <property type="term" value="F:metal ion binding"/>
    <property type="evidence" value="ECO:0007669"/>
    <property type="project" value="UniProtKB-KW"/>
</dbReference>
<dbReference type="Proteomes" id="UP000198510">
    <property type="component" value="Unassembled WGS sequence"/>
</dbReference>
<reference evidence="4 5" key="1">
    <citation type="submission" date="2016-10" db="EMBL/GenBank/DDBJ databases">
        <authorList>
            <person name="de Groot N.N."/>
        </authorList>
    </citation>
    <scope>NUCLEOTIDE SEQUENCE [LARGE SCALE GENOMIC DNA]</scope>
    <source>
        <strain evidence="4 5">DSM 25186</strain>
    </source>
</reference>
<dbReference type="Gene3D" id="1.10.4080.10">
    <property type="entry name" value="ADP-ribosylation/Crystallin J1"/>
    <property type="match status" value="1"/>
</dbReference>
<dbReference type="PANTHER" id="PTHR16222">
    <property type="entry name" value="ADP-RIBOSYLGLYCOHYDROLASE"/>
    <property type="match status" value="1"/>
</dbReference>
<dbReference type="RefSeq" id="WP_089681962.1">
    <property type="nucleotide sequence ID" value="NZ_FNFO01000004.1"/>
</dbReference>
<dbReference type="AlphaFoldDB" id="A0A1G9GIU1"/>
<evidence type="ECO:0000256" key="1">
    <source>
        <dbReference type="ARBA" id="ARBA00010702"/>
    </source>
</evidence>
<dbReference type="STRING" id="1075417.SAMN05421823_104124"/>
<keyword evidence="3" id="KW-0460">Magnesium</keyword>
<evidence type="ECO:0000256" key="3">
    <source>
        <dbReference type="PIRSR" id="PIRSR605502-1"/>
    </source>
</evidence>
<keyword evidence="3" id="KW-0479">Metal-binding</keyword>
<protein>
    <submittedName>
        <fullName evidence="4">ADP-ribosylglycohydrolase</fullName>
    </submittedName>
</protein>
<accession>A0A1G9GIU1</accession>
<feature type="binding site" evidence="3">
    <location>
        <position position="65"/>
    </location>
    <ligand>
        <name>Mg(2+)</name>
        <dbReference type="ChEBI" id="CHEBI:18420"/>
        <label>1</label>
    </ligand>
</feature>
<sequence length="315" mass="34816">MLVSLSIPDRLAGGLWGLLVGDALGVPYEFHAPSALPPREQLDMTPPADFQRAHARVPVGTWSDDGAQALALLASLLHCHELDLDDFGRRLLNWQDWGYLAVDGEVFDIGIQTSRALQALRSGTPPALAGPRDEMANGNGSLMRVLPLALWHRGSDLDLIRQAERQSLVTHGHLRAQVCCALYCLWARRLLQEATDPWHEVIATLHQHYGDDSLAWEQLAWHVRPHDPPDGSGSGYVVDCLRSARWAVETGHSYEAVVKNAISLGRDTDTTACVAGGIAGIQYGWQGIPERWRQQLRGRDLFEPLLKQLVQAHHA</sequence>
<proteinExistence type="inferred from homology"/>
<dbReference type="SUPFAM" id="SSF101478">
    <property type="entry name" value="ADP-ribosylglycohydrolase"/>
    <property type="match status" value="1"/>
</dbReference>
<feature type="binding site" evidence="3">
    <location>
        <position position="267"/>
    </location>
    <ligand>
        <name>Mg(2+)</name>
        <dbReference type="ChEBI" id="CHEBI:18420"/>
        <label>1</label>
    </ligand>
</feature>
<organism evidence="4 5">
    <name type="scientific">Catalinimonas alkaloidigena</name>
    <dbReference type="NCBI Taxonomy" id="1075417"/>
    <lineage>
        <taxon>Bacteria</taxon>
        <taxon>Pseudomonadati</taxon>
        <taxon>Bacteroidota</taxon>
        <taxon>Cytophagia</taxon>
        <taxon>Cytophagales</taxon>
        <taxon>Catalimonadaceae</taxon>
        <taxon>Catalinimonas</taxon>
    </lineage>
</organism>
<comment type="cofactor">
    <cofactor evidence="3">
        <name>Mg(2+)</name>
        <dbReference type="ChEBI" id="CHEBI:18420"/>
    </cofactor>
    <text evidence="3">Binds 2 magnesium ions per subunit.</text>
</comment>
<dbReference type="PANTHER" id="PTHR16222:SF24">
    <property type="entry name" value="ADP-RIBOSYLHYDROLASE ARH3"/>
    <property type="match status" value="1"/>
</dbReference>
<name>A0A1G9GIU1_9BACT</name>
<feature type="binding site" evidence="3">
    <location>
        <position position="63"/>
    </location>
    <ligand>
        <name>Mg(2+)</name>
        <dbReference type="ChEBI" id="CHEBI:18420"/>
        <label>1</label>
    </ligand>
</feature>
<dbReference type="Pfam" id="PF03747">
    <property type="entry name" value="ADP_ribosyl_GH"/>
    <property type="match status" value="1"/>
</dbReference>
<dbReference type="OrthoDB" id="9798107at2"/>
<dbReference type="InterPro" id="IPR036705">
    <property type="entry name" value="Ribosyl_crysJ1_sf"/>
</dbReference>
<dbReference type="GO" id="GO:0016787">
    <property type="term" value="F:hydrolase activity"/>
    <property type="evidence" value="ECO:0007669"/>
    <property type="project" value="UniProtKB-KW"/>
</dbReference>
<evidence type="ECO:0000256" key="2">
    <source>
        <dbReference type="ARBA" id="ARBA00022801"/>
    </source>
</evidence>
<feature type="binding site" evidence="3">
    <location>
        <position position="270"/>
    </location>
    <ligand>
        <name>Mg(2+)</name>
        <dbReference type="ChEBI" id="CHEBI:18420"/>
        <label>1</label>
    </ligand>
</feature>
<dbReference type="EMBL" id="FNFO01000004">
    <property type="protein sequence ID" value="SDL00580.1"/>
    <property type="molecule type" value="Genomic_DNA"/>
</dbReference>
<gene>
    <name evidence="4" type="ORF">SAMN05421823_104124</name>
</gene>
<dbReference type="InterPro" id="IPR005502">
    <property type="entry name" value="Ribosyl_crysJ1"/>
</dbReference>